<dbReference type="InterPro" id="IPR013784">
    <property type="entry name" value="Carb-bd-like_fold"/>
</dbReference>
<accession>A0A161ZCI0</accession>
<dbReference type="EMBL" id="LUKJ01000003">
    <property type="protein sequence ID" value="KZN19602.1"/>
    <property type="molecule type" value="Genomic_DNA"/>
</dbReference>
<comment type="caution">
    <text evidence="2">The sequence shown here is derived from an EMBL/GenBank/DDBJ whole genome shotgun (WGS) entry which is preliminary data.</text>
</comment>
<dbReference type="OrthoDB" id="9805159at2"/>
<dbReference type="InterPro" id="IPR013783">
    <property type="entry name" value="Ig-like_fold"/>
</dbReference>
<dbReference type="Pfam" id="PF00686">
    <property type="entry name" value="CBM_20"/>
    <property type="match status" value="1"/>
</dbReference>
<dbReference type="AlphaFoldDB" id="A0A161ZCI0"/>
<dbReference type="Gene3D" id="2.60.40.10">
    <property type="entry name" value="Immunoglobulins"/>
    <property type="match status" value="1"/>
</dbReference>
<evidence type="ECO:0000313" key="2">
    <source>
        <dbReference type="EMBL" id="KZN19602.1"/>
    </source>
</evidence>
<feature type="domain" description="CBM20" evidence="1">
    <location>
        <begin position="31"/>
        <end position="135"/>
    </location>
</feature>
<proteinExistence type="predicted"/>
<gene>
    <name evidence="2" type="ORF">A1D17_26880</name>
</gene>
<dbReference type="GO" id="GO:2001070">
    <property type="term" value="F:starch binding"/>
    <property type="evidence" value="ECO:0007669"/>
    <property type="project" value="InterPro"/>
</dbReference>
<dbReference type="PANTHER" id="PTHR15048:SF0">
    <property type="entry name" value="STARCH-BINDING DOMAIN-CONTAINING PROTEIN 1"/>
    <property type="match status" value="1"/>
</dbReference>
<protein>
    <submittedName>
        <fullName evidence="2">Carbohydrate-binding protein</fullName>
    </submittedName>
</protein>
<evidence type="ECO:0000259" key="1">
    <source>
        <dbReference type="PROSITE" id="PS51166"/>
    </source>
</evidence>
<reference evidence="3" key="1">
    <citation type="submission" date="2016-03" db="EMBL/GenBank/DDBJ databases">
        <authorList>
            <person name="Ray J."/>
            <person name="Price M."/>
            <person name="Deutschbauer A."/>
        </authorList>
    </citation>
    <scope>NUCLEOTIDE SEQUENCE [LARGE SCALE GENOMIC DNA]</scope>
    <source>
        <strain evidence="3">FW300-N1B4</strain>
    </source>
</reference>
<dbReference type="InterPro" id="IPR002044">
    <property type="entry name" value="CBM20"/>
</dbReference>
<dbReference type="SUPFAM" id="SSF49452">
    <property type="entry name" value="Starch-binding domain-like"/>
    <property type="match status" value="1"/>
</dbReference>
<evidence type="ECO:0000313" key="3">
    <source>
        <dbReference type="Proteomes" id="UP000076489"/>
    </source>
</evidence>
<dbReference type="Proteomes" id="UP000076489">
    <property type="component" value="Unassembled WGS sequence"/>
</dbReference>
<dbReference type="SMART" id="SM01065">
    <property type="entry name" value="CBM_2"/>
    <property type="match status" value="1"/>
</dbReference>
<reference evidence="2 3" key="2">
    <citation type="journal article" date="2018" name="Nature">
        <title>Mutant phenotypes for thousands of bacterial genes of unknown function.</title>
        <authorList>
            <person name="Price M.N."/>
            <person name="Wetmore K.M."/>
            <person name="Waters R.J."/>
            <person name="Callaghan M."/>
            <person name="Ray J."/>
            <person name="Liu H."/>
            <person name="Kuehl J.V."/>
            <person name="Melnyk R.A."/>
            <person name="Lamson J.S."/>
            <person name="Suh Y."/>
            <person name="Carlson H.K."/>
            <person name="Esquivel Z."/>
            <person name="Sadeeshkumar H."/>
            <person name="Chakraborty R."/>
            <person name="Zane G.M."/>
            <person name="Rubin B.E."/>
            <person name="Wall J.D."/>
            <person name="Visel A."/>
            <person name="Bristow J."/>
            <person name="Blow M.J."/>
            <person name="Arkin A.P."/>
            <person name="Deutschbauer A.M."/>
        </authorList>
    </citation>
    <scope>NUCLEOTIDE SEQUENCE [LARGE SCALE GENOMIC DNA]</scope>
    <source>
        <strain evidence="2 3">FW300-N1B4</strain>
    </source>
</reference>
<organism evidence="2 3">
    <name type="scientific">Pseudomonas fluorescens</name>
    <dbReference type="NCBI Taxonomy" id="294"/>
    <lineage>
        <taxon>Bacteria</taxon>
        <taxon>Pseudomonadati</taxon>
        <taxon>Pseudomonadota</taxon>
        <taxon>Gammaproteobacteria</taxon>
        <taxon>Pseudomonadales</taxon>
        <taxon>Pseudomonadaceae</taxon>
        <taxon>Pseudomonas</taxon>
    </lineage>
</organism>
<dbReference type="GO" id="GO:0016020">
    <property type="term" value="C:membrane"/>
    <property type="evidence" value="ECO:0007669"/>
    <property type="project" value="TreeGrafter"/>
</dbReference>
<dbReference type="PROSITE" id="PS51166">
    <property type="entry name" value="CBM20"/>
    <property type="match status" value="1"/>
</dbReference>
<sequence length="135" mass="15245">MFIMSRNRYLLPLGVLLLAMLPVFRDVQGGQWIPLRSEVNFQCDNGITTPGYSIYVVGNRPELGNWDPTKAVKLAPTSYPTWTGKVLFPGTDDGKDVEWKCIVRHETIPTDVQKWQDDPNNIVKVTFTITSVGTF</sequence>
<dbReference type="PANTHER" id="PTHR15048">
    <property type="entry name" value="STARCH-BINDING DOMAIN-CONTAINING PROTEIN 1"/>
    <property type="match status" value="1"/>
</dbReference>
<name>A0A161ZCI0_PSEFL</name>